<dbReference type="eggNOG" id="COG3344">
    <property type="taxonomic scope" value="Bacteria"/>
</dbReference>
<dbReference type="HOGENOM" id="CLU_2179994_0_0_11"/>
<feature type="region of interest" description="Disordered" evidence="1">
    <location>
        <begin position="1"/>
        <end position="32"/>
    </location>
</feature>
<organism evidence="2 3">
    <name type="scientific">Frankia casuarinae (strain DSM 45818 / CECT 9043 / HFP020203 / CcI3)</name>
    <dbReference type="NCBI Taxonomy" id="106370"/>
    <lineage>
        <taxon>Bacteria</taxon>
        <taxon>Bacillati</taxon>
        <taxon>Actinomycetota</taxon>
        <taxon>Actinomycetes</taxon>
        <taxon>Frankiales</taxon>
        <taxon>Frankiaceae</taxon>
        <taxon>Frankia</taxon>
    </lineage>
</organism>
<dbReference type="Proteomes" id="UP000001937">
    <property type="component" value="Chromosome"/>
</dbReference>
<evidence type="ECO:0008006" key="4">
    <source>
        <dbReference type="Google" id="ProtNLM"/>
    </source>
</evidence>
<sequence length="109" mass="11342">MGGDGASVGDHGGRSYGSARIGESVSGPAGGLWSRENLSVALRRVEANRGAPGVDGMTTAELRPWLVVHWPVVREALDAGSYRPAPVRQVMIPKPGGGQRMLGVPTVRA</sequence>
<evidence type="ECO:0000313" key="2">
    <source>
        <dbReference type="EMBL" id="ABD11459.1"/>
    </source>
</evidence>
<dbReference type="PhylomeDB" id="Q2JB83"/>
<dbReference type="STRING" id="106370.Francci3_2087"/>
<name>Q2JB83_FRACC</name>
<keyword evidence="3" id="KW-1185">Reference proteome</keyword>
<dbReference type="EMBL" id="CP000249">
    <property type="protein sequence ID" value="ABD11459.1"/>
    <property type="molecule type" value="Genomic_DNA"/>
</dbReference>
<reference evidence="2 3" key="1">
    <citation type="journal article" date="2007" name="Genome Res.">
        <title>Genome characteristics of facultatively symbiotic Frankia sp. strains reflect host range and host plant biogeography.</title>
        <authorList>
            <person name="Normand P."/>
            <person name="Lapierre P."/>
            <person name="Tisa L.S."/>
            <person name="Gogarten J.P."/>
            <person name="Alloisio N."/>
            <person name="Bagnarol E."/>
            <person name="Bassi C.A."/>
            <person name="Berry A.M."/>
            <person name="Bickhart D.M."/>
            <person name="Choisne N."/>
            <person name="Couloux A."/>
            <person name="Cournoyer B."/>
            <person name="Cruveiller S."/>
            <person name="Daubin V."/>
            <person name="Demange N."/>
            <person name="Francino M.P."/>
            <person name="Goltsman E."/>
            <person name="Huang Y."/>
            <person name="Kopp O.R."/>
            <person name="Labarre L."/>
            <person name="Lapidus A."/>
            <person name="Lavire C."/>
            <person name="Marechal J."/>
            <person name="Martinez M."/>
            <person name="Mastronunzio J.E."/>
            <person name="Mullin B.C."/>
            <person name="Niemann J."/>
            <person name="Pujic P."/>
            <person name="Rawnsley T."/>
            <person name="Rouy Z."/>
            <person name="Schenowitz C."/>
            <person name="Sellstedt A."/>
            <person name="Tavares F."/>
            <person name="Tomkins J.P."/>
            <person name="Vallenet D."/>
            <person name="Valverde C."/>
            <person name="Wall L.G."/>
            <person name="Wang Y."/>
            <person name="Medigue C."/>
            <person name="Benson D.R."/>
        </authorList>
    </citation>
    <scope>NUCLEOTIDE SEQUENCE [LARGE SCALE GENOMIC DNA]</scope>
    <source>
        <strain evidence="3">DSM 45818 / CECT 9043 / CcI3</strain>
    </source>
</reference>
<evidence type="ECO:0000313" key="3">
    <source>
        <dbReference type="Proteomes" id="UP000001937"/>
    </source>
</evidence>
<evidence type="ECO:0000256" key="1">
    <source>
        <dbReference type="SAM" id="MobiDB-lite"/>
    </source>
</evidence>
<dbReference type="KEGG" id="fra:Francci3_2087"/>
<protein>
    <recommendedName>
        <fullName evidence="4">Group II intron reverse transcriptase/maturase</fullName>
    </recommendedName>
</protein>
<proteinExistence type="predicted"/>
<dbReference type="OrthoDB" id="1550386at2"/>
<gene>
    <name evidence="2" type="ordered locus">Francci3_2087</name>
</gene>
<accession>Q2JB83</accession>
<dbReference type="AlphaFoldDB" id="Q2JB83"/>